<dbReference type="GO" id="GO:0004198">
    <property type="term" value="F:calcium-dependent cysteine-type endopeptidase activity"/>
    <property type="evidence" value="ECO:0007669"/>
    <property type="project" value="InterPro"/>
</dbReference>
<protein>
    <recommendedName>
        <fullName evidence="8">Calpain catalytic domain-containing protein</fullName>
    </recommendedName>
</protein>
<dbReference type="FunFam" id="3.90.70.10:FF:000054">
    <property type="entry name" value="Calpain 14"/>
    <property type="match status" value="1"/>
</dbReference>
<dbReference type="PANTHER" id="PTHR10183:SF379">
    <property type="entry name" value="CALPAIN-5"/>
    <property type="match status" value="1"/>
</dbReference>
<accession>A0AAE1DW58</accession>
<gene>
    <name evidence="9" type="ORF">RRG08_003398</name>
</gene>
<dbReference type="CDD" id="cd00214">
    <property type="entry name" value="Calpain_III"/>
    <property type="match status" value="1"/>
</dbReference>
<keyword evidence="2 6" id="KW-0645">Protease</keyword>
<dbReference type="PROSITE" id="PS50203">
    <property type="entry name" value="CALPAIN_CAT"/>
    <property type="match status" value="1"/>
</dbReference>
<dbReference type="Proteomes" id="UP001283361">
    <property type="component" value="Unassembled WGS sequence"/>
</dbReference>
<dbReference type="InterPro" id="IPR001300">
    <property type="entry name" value="Peptidase_C2_calpain_cat"/>
</dbReference>
<evidence type="ECO:0000256" key="7">
    <source>
        <dbReference type="SAM" id="MobiDB-lite"/>
    </source>
</evidence>
<feature type="domain" description="Calpain catalytic" evidence="8">
    <location>
        <begin position="72"/>
        <end position="373"/>
    </location>
</feature>
<organism evidence="9 10">
    <name type="scientific">Elysia crispata</name>
    <name type="common">lettuce slug</name>
    <dbReference type="NCBI Taxonomy" id="231223"/>
    <lineage>
        <taxon>Eukaryota</taxon>
        <taxon>Metazoa</taxon>
        <taxon>Spiralia</taxon>
        <taxon>Lophotrochozoa</taxon>
        <taxon>Mollusca</taxon>
        <taxon>Gastropoda</taxon>
        <taxon>Heterobranchia</taxon>
        <taxon>Euthyneura</taxon>
        <taxon>Panpulmonata</taxon>
        <taxon>Sacoglossa</taxon>
        <taxon>Placobranchoidea</taxon>
        <taxon>Plakobranchidae</taxon>
        <taxon>Elysia</taxon>
    </lineage>
</organism>
<keyword evidence="10" id="KW-1185">Reference proteome</keyword>
<feature type="region of interest" description="Disordered" evidence="7">
    <location>
        <begin position="1"/>
        <end position="45"/>
    </location>
</feature>
<evidence type="ECO:0000313" key="10">
    <source>
        <dbReference type="Proteomes" id="UP001283361"/>
    </source>
</evidence>
<feature type="active site" evidence="5 6">
    <location>
        <position position="313"/>
    </location>
</feature>
<feature type="active site" evidence="5 6">
    <location>
        <position position="132"/>
    </location>
</feature>
<name>A0AAE1DW58_9GAST</name>
<dbReference type="PANTHER" id="PTHR10183">
    <property type="entry name" value="CALPAIN"/>
    <property type="match status" value="1"/>
</dbReference>
<dbReference type="InterPro" id="IPR000169">
    <property type="entry name" value="Pept_cys_AS"/>
</dbReference>
<evidence type="ECO:0000256" key="5">
    <source>
        <dbReference type="PIRSR" id="PIRSR622684-1"/>
    </source>
</evidence>
<dbReference type="Pfam" id="PF00648">
    <property type="entry name" value="Peptidase_C2"/>
    <property type="match status" value="1"/>
</dbReference>
<dbReference type="InterPro" id="IPR022682">
    <property type="entry name" value="Calpain_domain_III"/>
</dbReference>
<evidence type="ECO:0000256" key="2">
    <source>
        <dbReference type="ARBA" id="ARBA00022670"/>
    </source>
</evidence>
<comment type="caution">
    <text evidence="9">The sequence shown here is derived from an EMBL/GenBank/DDBJ whole genome shotgun (WGS) entry which is preliminary data.</text>
</comment>
<keyword evidence="4 6" id="KW-0788">Thiol protease</keyword>
<dbReference type="CDD" id="cd00044">
    <property type="entry name" value="CysPc"/>
    <property type="match status" value="1"/>
</dbReference>
<dbReference type="AlphaFoldDB" id="A0AAE1DW58"/>
<dbReference type="EMBL" id="JAWDGP010002226">
    <property type="protein sequence ID" value="KAK3784590.1"/>
    <property type="molecule type" value="Genomic_DNA"/>
</dbReference>
<comment type="similarity">
    <text evidence="1">Belongs to the peptidase C2 family.</text>
</comment>
<feature type="active site" evidence="5 6">
    <location>
        <position position="289"/>
    </location>
</feature>
<dbReference type="InterPro" id="IPR033883">
    <property type="entry name" value="C2_III"/>
</dbReference>
<dbReference type="InterPro" id="IPR038765">
    <property type="entry name" value="Papain-like_cys_pep_sf"/>
</dbReference>
<dbReference type="InterPro" id="IPR022684">
    <property type="entry name" value="Calpain_cysteine_protease"/>
</dbReference>
<dbReference type="PROSITE" id="PS00139">
    <property type="entry name" value="THIOL_PROTEASE_CYS"/>
    <property type="match status" value="1"/>
</dbReference>
<dbReference type="Pfam" id="PF01067">
    <property type="entry name" value="Calpain_III"/>
    <property type="match status" value="1"/>
</dbReference>
<evidence type="ECO:0000256" key="6">
    <source>
        <dbReference type="PROSITE-ProRule" id="PRU00239"/>
    </source>
</evidence>
<dbReference type="InterPro" id="IPR022683">
    <property type="entry name" value="Calpain_III"/>
</dbReference>
<evidence type="ECO:0000313" key="9">
    <source>
        <dbReference type="EMBL" id="KAK3784590.1"/>
    </source>
</evidence>
<keyword evidence="3 6" id="KW-0378">Hydrolase</keyword>
<dbReference type="SMART" id="SM00720">
    <property type="entry name" value="calpain_III"/>
    <property type="match status" value="1"/>
</dbReference>
<dbReference type="SMART" id="SM00230">
    <property type="entry name" value="CysPc"/>
    <property type="match status" value="1"/>
</dbReference>
<evidence type="ECO:0000256" key="1">
    <source>
        <dbReference type="ARBA" id="ARBA00007623"/>
    </source>
</evidence>
<dbReference type="Gene3D" id="3.90.70.10">
    <property type="entry name" value="Cysteine proteinases"/>
    <property type="match status" value="1"/>
</dbReference>
<dbReference type="SUPFAM" id="SSF49758">
    <property type="entry name" value="Calpain large subunit, middle domain (domain III)"/>
    <property type="match status" value="1"/>
</dbReference>
<dbReference type="InterPro" id="IPR036213">
    <property type="entry name" value="Calpain_III_sf"/>
</dbReference>
<dbReference type="GO" id="GO:0006508">
    <property type="term" value="P:proteolysis"/>
    <property type="evidence" value="ECO:0007669"/>
    <property type="project" value="UniProtKB-KW"/>
</dbReference>
<proteinExistence type="inferred from homology"/>
<dbReference type="PRINTS" id="PR00704">
    <property type="entry name" value="CALPAIN"/>
</dbReference>
<dbReference type="SUPFAM" id="SSF54001">
    <property type="entry name" value="Cysteine proteinases"/>
    <property type="match status" value="1"/>
</dbReference>
<dbReference type="Gene3D" id="2.60.120.380">
    <property type="match status" value="1"/>
</dbReference>
<evidence type="ECO:0000259" key="8">
    <source>
        <dbReference type="PROSITE" id="PS50203"/>
    </source>
</evidence>
<reference evidence="9" key="1">
    <citation type="journal article" date="2023" name="G3 (Bethesda)">
        <title>A reference genome for the long-term kleptoplast-retaining sea slug Elysia crispata morphotype clarki.</title>
        <authorList>
            <person name="Eastman K.E."/>
            <person name="Pendleton A.L."/>
            <person name="Shaikh M.A."/>
            <person name="Suttiyut T."/>
            <person name="Ogas R."/>
            <person name="Tomko P."/>
            <person name="Gavelis G."/>
            <person name="Widhalm J.R."/>
            <person name="Wisecaver J.H."/>
        </authorList>
    </citation>
    <scope>NUCLEOTIDE SEQUENCE</scope>
    <source>
        <strain evidence="9">ECLA1</strain>
    </source>
</reference>
<dbReference type="GO" id="GO:0005737">
    <property type="term" value="C:cytoplasm"/>
    <property type="evidence" value="ECO:0007669"/>
    <property type="project" value="TreeGrafter"/>
</dbReference>
<sequence>MGCGSSTASPVHSNSVEKRTGDKQNQNQHTRAQDSFKDEDEGFEEEFSDGMLGLSTEEQYHQIIRSLGPGELFEDSEFPPNMSSLFFDPKQPIKAKVIWMRPQEILGKDGEAQLITDGVTRDDIKQGILGDCWFLSSCAAVSQRGQLMSKIIMDNQVLSGPSYKGILRFRFWRFGEWVQVIIDDRLPTVKGKLIYGQSTDPKEFWVALIEKAYAKLHGSYEALEGGITMDALVDLTGGLAERYELTDYNPALYKLILRAQKAGAFVACSRKGDWRRATKADANGLIPGHAYTVTDIAQIKHKMGEEKLLRIRNPWGDATEWRGSWSDNDRNWKWVDEETKKKIQQESKDDGEFWISFKDFYHQFGEVTICLLGPDFDGDGISDQIGHTEMVRGEWILGHSTGGSRNNLVKFATNDQYLLTITDPDDFNHETDDAESEGKSNIVISLMQEHRRSKANVKVKSFQIGFFIYKTEDTRHKLSVKHFRFHPDVGKTNCYVNFREVSGRFELEPGNYVIIPTTFLEDCPAHFMLRVFGEKKFSLKGPLMPAPAPL</sequence>
<feature type="compositionally biased region" description="Polar residues" evidence="7">
    <location>
        <begin position="1"/>
        <end position="14"/>
    </location>
</feature>
<evidence type="ECO:0000256" key="3">
    <source>
        <dbReference type="ARBA" id="ARBA00022801"/>
    </source>
</evidence>
<evidence type="ECO:0000256" key="4">
    <source>
        <dbReference type="ARBA" id="ARBA00022807"/>
    </source>
</evidence>